<dbReference type="InterPro" id="IPR015815">
    <property type="entry name" value="HIBADH-related"/>
</dbReference>
<keyword evidence="3" id="KW-0520">NAD</keyword>
<dbReference type="RefSeq" id="WP_110293823.1">
    <property type="nucleotide sequence ID" value="NZ_QJKF01000012.1"/>
</dbReference>
<dbReference type="InterPro" id="IPR006115">
    <property type="entry name" value="6PGDH_NADP-bd"/>
</dbReference>
<evidence type="ECO:0000256" key="2">
    <source>
        <dbReference type="ARBA" id="ARBA00023002"/>
    </source>
</evidence>
<dbReference type="Pfam" id="PF14833">
    <property type="entry name" value="NAD_binding_11"/>
    <property type="match status" value="1"/>
</dbReference>
<gene>
    <name evidence="7" type="ORF">DFR70_112133</name>
</gene>
<evidence type="ECO:0000256" key="3">
    <source>
        <dbReference type="ARBA" id="ARBA00023027"/>
    </source>
</evidence>
<dbReference type="Pfam" id="PF03446">
    <property type="entry name" value="NAD_binding_2"/>
    <property type="match status" value="1"/>
</dbReference>
<feature type="domain" description="3-hydroxyisobutyrate dehydrogenase-like NAD-binding" evidence="6">
    <location>
        <begin position="166"/>
        <end position="286"/>
    </location>
</feature>
<dbReference type="InterPro" id="IPR029154">
    <property type="entry name" value="HIBADH-like_NADP-bd"/>
</dbReference>
<evidence type="ECO:0000313" key="7">
    <source>
        <dbReference type="EMBL" id="PXX59216.1"/>
    </source>
</evidence>
<evidence type="ECO:0000259" key="5">
    <source>
        <dbReference type="Pfam" id="PF03446"/>
    </source>
</evidence>
<sequence>MAKIGFLGAGRMGSGMAARLLAAGHQVAVYNRSPAKAAELVAAGAVSAATPRAAAEGADAIIAMVADDAASRAVWLGADGALSGACAPGAFAIECSTISRPWVLQLAKQAAAQGLRYLDSPVTGLPAAAAAGELTLLVGADADDLESARPLLEPLCAKIVRFGEVGAGTAYKLIQNLLGSIQIAATAEALRVAELAGLDLTTVVDTLAHSVAASPTVVRVGGLMRDGKHDRDIAFTAALRRKDTRLGVELADAVDGPAALGHAARDLFDGLVAAGHGDLSETKVFDLLRD</sequence>
<feature type="domain" description="6-phosphogluconate dehydrogenase NADP-binding" evidence="5">
    <location>
        <begin position="3"/>
        <end position="160"/>
    </location>
</feature>
<dbReference type="GO" id="GO:0050661">
    <property type="term" value="F:NADP binding"/>
    <property type="evidence" value="ECO:0007669"/>
    <property type="project" value="InterPro"/>
</dbReference>
<feature type="active site" evidence="4">
    <location>
        <position position="172"/>
    </location>
</feature>
<dbReference type="InterPro" id="IPR036291">
    <property type="entry name" value="NAD(P)-bd_dom_sf"/>
</dbReference>
<protein>
    <submittedName>
        <fullName evidence="7">3-hydroxyisobutyrate dehydrogenase</fullName>
    </submittedName>
</protein>
<evidence type="ECO:0000256" key="4">
    <source>
        <dbReference type="PIRSR" id="PIRSR000103-1"/>
    </source>
</evidence>
<comment type="similarity">
    <text evidence="1">Belongs to the HIBADH-related family.</text>
</comment>
<dbReference type="PIRSF" id="PIRSF000103">
    <property type="entry name" value="HIBADH"/>
    <property type="match status" value="1"/>
</dbReference>
<evidence type="ECO:0000256" key="1">
    <source>
        <dbReference type="ARBA" id="ARBA00009080"/>
    </source>
</evidence>
<dbReference type="PANTHER" id="PTHR43060:SF15">
    <property type="entry name" value="3-HYDROXYISOBUTYRATE DEHYDROGENASE-LIKE 1, MITOCHONDRIAL-RELATED"/>
    <property type="match status" value="1"/>
</dbReference>
<dbReference type="AlphaFoldDB" id="A0A318K6S2"/>
<dbReference type="InterPro" id="IPR008927">
    <property type="entry name" value="6-PGluconate_DH-like_C_sf"/>
</dbReference>
<dbReference type="PANTHER" id="PTHR43060">
    <property type="entry name" value="3-HYDROXYISOBUTYRATE DEHYDROGENASE-LIKE 1, MITOCHONDRIAL-RELATED"/>
    <property type="match status" value="1"/>
</dbReference>
<name>A0A318K6S2_9NOCA</name>
<dbReference type="OrthoDB" id="3185659at2"/>
<dbReference type="SUPFAM" id="SSF51735">
    <property type="entry name" value="NAD(P)-binding Rossmann-fold domains"/>
    <property type="match status" value="1"/>
</dbReference>
<dbReference type="Gene3D" id="3.40.50.720">
    <property type="entry name" value="NAD(P)-binding Rossmann-like Domain"/>
    <property type="match status" value="1"/>
</dbReference>
<dbReference type="GO" id="GO:0051287">
    <property type="term" value="F:NAD binding"/>
    <property type="evidence" value="ECO:0007669"/>
    <property type="project" value="InterPro"/>
</dbReference>
<dbReference type="EMBL" id="QJKF01000012">
    <property type="protein sequence ID" value="PXX59216.1"/>
    <property type="molecule type" value="Genomic_DNA"/>
</dbReference>
<proteinExistence type="inferred from homology"/>
<dbReference type="Proteomes" id="UP000247569">
    <property type="component" value="Unassembled WGS sequence"/>
</dbReference>
<keyword evidence="8" id="KW-1185">Reference proteome</keyword>
<dbReference type="SUPFAM" id="SSF48179">
    <property type="entry name" value="6-phosphogluconate dehydrogenase C-terminal domain-like"/>
    <property type="match status" value="1"/>
</dbReference>
<keyword evidence="2" id="KW-0560">Oxidoreductase</keyword>
<accession>A0A318K6S2</accession>
<reference evidence="7 8" key="1">
    <citation type="submission" date="2018-05" db="EMBL/GenBank/DDBJ databases">
        <title>Genomic Encyclopedia of Type Strains, Phase IV (KMG-IV): sequencing the most valuable type-strain genomes for metagenomic binning, comparative biology and taxonomic classification.</title>
        <authorList>
            <person name="Goeker M."/>
        </authorList>
    </citation>
    <scope>NUCLEOTIDE SEQUENCE [LARGE SCALE GENOMIC DNA]</scope>
    <source>
        <strain evidence="7 8">DSM 44704</strain>
    </source>
</reference>
<organism evidence="7 8">
    <name type="scientific">Nocardia tenerifensis</name>
    <dbReference type="NCBI Taxonomy" id="228006"/>
    <lineage>
        <taxon>Bacteria</taxon>
        <taxon>Bacillati</taxon>
        <taxon>Actinomycetota</taxon>
        <taxon>Actinomycetes</taxon>
        <taxon>Mycobacteriales</taxon>
        <taxon>Nocardiaceae</taxon>
        <taxon>Nocardia</taxon>
    </lineage>
</organism>
<evidence type="ECO:0000313" key="8">
    <source>
        <dbReference type="Proteomes" id="UP000247569"/>
    </source>
</evidence>
<dbReference type="Gene3D" id="1.10.1040.10">
    <property type="entry name" value="N-(1-d-carboxylethyl)-l-norvaline Dehydrogenase, domain 2"/>
    <property type="match status" value="1"/>
</dbReference>
<dbReference type="GO" id="GO:0016491">
    <property type="term" value="F:oxidoreductase activity"/>
    <property type="evidence" value="ECO:0007669"/>
    <property type="project" value="UniProtKB-KW"/>
</dbReference>
<comment type="caution">
    <text evidence="7">The sequence shown here is derived from an EMBL/GenBank/DDBJ whole genome shotgun (WGS) entry which is preliminary data.</text>
</comment>
<evidence type="ECO:0000259" key="6">
    <source>
        <dbReference type="Pfam" id="PF14833"/>
    </source>
</evidence>
<dbReference type="InterPro" id="IPR013328">
    <property type="entry name" value="6PGD_dom2"/>
</dbReference>